<evidence type="ECO:0000259" key="7">
    <source>
        <dbReference type="Pfam" id="PF02668"/>
    </source>
</evidence>
<dbReference type="GO" id="GO:0005739">
    <property type="term" value="C:mitochondrion"/>
    <property type="evidence" value="ECO:0007669"/>
    <property type="project" value="TreeGrafter"/>
</dbReference>
<dbReference type="GO" id="GO:0045329">
    <property type="term" value="P:carnitine biosynthetic process"/>
    <property type="evidence" value="ECO:0007669"/>
    <property type="project" value="TreeGrafter"/>
</dbReference>
<gene>
    <name evidence="9" type="ORF">QBC42DRAFT_145382</name>
</gene>
<feature type="domain" description="Gamma-butyrobetaine hydroxylase-like N-terminal" evidence="8">
    <location>
        <begin position="2"/>
        <end position="54"/>
    </location>
</feature>
<dbReference type="PANTHER" id="PTHR10696:SF25">
    <property type="entry name" value="OXIDOREDUCTASE AIM17-RELATED"/>
    <property type="match status" value="1"/>
</dbReference>
<dbReference type="AlphaFoldDB" id="A0AAV9HY72"/>
<dbReference type="Gene3D" id="3.30.2020.30">
    <property type="match status" value="1"/>
</dbReference>
<dbReference type="PANTHER" id="PTHR10696">
    <property type="entry name" value="GAMMA-BUTYROBETAINE HYDROXYLASE-RELATED"/>
    <property type="match status" value="1"/>
</dbReference>
<evidence type="ECO:0000256" key="3">
    <source>
        <dbReference type="ARBA" id="ARBA00022723"/>
    </source>
</evidence>
<evidence type="ECO:0000313" key="9">
    <source>
        <dbReference type="EMBL" id="KAK4464452.1"/>
    </source>
</evidence>
<evidence type="ECO:0008006" key="11">
    <source>
        <dbReference type="Google" id="ProtNLM"/>
    </source>
</evidence>
<evidence type="ECO:0000313" key="10">
    <source>
        <dbReference type="Proteomes" id="UP001321749"/>
    </source>
</evidence>
<sequence>LDLLWLRDSCSCAQCLDPDSGQKTFSTTDLPDRPQIKRVRQDKDGNFTLVWENDVLSNGGEHTTIITNEELRALKANTGSRIQLQLPQQRTLWDKSSFEALRSKGECDISYSDWMTNHEAFWKAFETFTRTGLIFVQGVPEDETEVEKIASRIGMIQHTFYGHTWDVKSKPNAENVAYTNVFLGLHQDLMYHEPIPRLQLLHCIANSAEGGESIFSDGLRATAEIKHADPEAYDVLTKKPVNFGYEKQGNHYQRSLPTIELDRMGSPVATHWAPPFQTTFFSNEFRWKNQDGFLTLKKWKKAATVFKDNIEHPGNVVEVKMKPGECVIFDNWRVLHGRREFALGGQGSRWLKGTYISPQVYRAKETALARRLTPEGEVWPADKLFFRHKTWEAEQ</sequence>
<reference evidence="9" key="2">
    <citation type="submission" date="2023-06" db="EMBL/GenBank/DDBJ databases">
        <authorList>
            <consortium name="Lawrence Berkeley National Laboratory"/>
            <person name="Mondo S.J."/>
            <person name="Hensen N."/>
            <person name="Bonometti L."/>
            <person name="Westerberg I."/>
            <person name="Brannstrom I.O."/>
            <person name="Guillou S."/>
            <person name="Cros-Aarteil S."/>
            <person name="Calhoun S."/>
            <person name="Haridas S."/>
            <person name="Kuo A."/>
            <person name="Pangilinan J."/>
            <person name="Riley R."/>
            <person name="Labutti K."/>
            <person name="Andreopoulos B."/>
            <person name="Lipzen A."/>
            <person name="Chen C."/>
            <person name="Yanf M."/>
            <person name="Daum C."/>
            <person name="Ng V."/>
            <person name="Clum A."/>
            <person name="Steindorff A."/>
            <person name="Ohm R."/>
            <person name="Martin F."/>
            <person name="Silar P."/>
            <person name="Natvig D."/>
            <person name="Lalanne C."/>
            <person name="Gautier V."/>
            <person name="Ament-Velasquez S.L."/>
            <person name="Kruys A."/>
            <person name="Hutchinson M.I."/>
            <person name="Powell A.J."/>
            <person name="Barry K."/>
            <person name="Miller A.N."/>
            <person name="Grigoriev I.V."/>
            <person name="Debuchy R."/>
            <person name="Gladieux P."/>
            <person name="Thoren M.H."/>
            <person name="Johannesson H."/>
        </authorList>
    </citation>
    <scope>NUCLEOTIDE SEQUENCE</scope>
    <source>
        <strain evidence="9">PSN324</strain>
    </source>
</reference>
<comment type="cofactor">
    <cofactor evidence="1">
        <name>Fe(2+)</name>
        <dbReference type="ChEBI" id="CHEBI:29033"/>
    </cofactor>
</comment>
<comment type="similarity">
    <text evidence="2">Belongs to the gamma-BBH/TMLD family.</text>
</comment>
<dbReference type="InterPro" id="IPR042098">
    <property type="entry name" value="TauD-like_sf"/>
</dbReference>
<dbReference type="Pfam" id="PF02668">
    <property type="entry name" value="TauD"/>
    <property type="match status" value="1"/>
</dbReference>
<keyword evidence="6" id="KW-0408">Iron</keyword>
<dbReference type="InterPro" id="IPR038492">
    <property type="entry name" value="GBBH-like_N_sf"/>
</dbReference>
<keyword evidence="3" id="KW-0479">Metal-binding</keyword>
<dbReference type="SUPFAM" id="SSF51197">
    <property type="entry name" value="Clavaminate synthase-like"/>
    <property type="match status" value="1"/>
</dbReference>
<evidence type="ECO:0000256" key="6">
    <source>
        <dbReference type="ARBA" id="ARBA00023004"/>
    </source>
</evidence>
<dbReference type="InterPro" id="IPR050411">
    <property type="entry name" value="AlphaKG_dependent_hydroxylases"/>
</dbReference>
<dbReference type="Pfam" id="PF06155">
    <property type="entry name" value="GBBH-like_N"/>
    <property type="match status" value="1"/>
</dbReference>
<dbReference type="InterPro" id="IPR003819">
    <property type="entry name" value="TauD/TfdA-like"/>
</dbReference>
<comment type="caution">
    <text evidence="9">The sequence shown here is derived from an EMBL/GenBank/DDBJ whole genome shotgun (WGS) entry which is preliminary data.</text>
</comment>
<proteinExistence type="inferred from homology"/>
<feature type="non-terminal residue" evidence="9">
    <location>
        <position position="1"/>
    </location>
</feature>
<evidence type="ECO:0000259" key="8">
    <source>
        <dbReference type="Pfam" id="PF06155"/>
    </source>
</evidence>
<reference evidence="9" key="1">
    <citation type="journal article" date="2023" name="Mol. Phylogenet. Evol.">
        <title>Genome-scale phylogeny and comparative genomics of the fungal order Sordariales.</title>
        <authorList>
            <person name="Hensen N."/>
            <person name="Bonometti L."/>
            <person name="Westerberg I."/>
            <person name="Brannstrom I.O."/>
            <person name="Guillou S."/>
            <person name="Cros-Aarteil S."/>
            <person name="Calhoun S."/>
            <person name="Haridas S."/>
            <person name="Kuo A."/>
            <person name="Mondo S."/>
            <person name="Pangilinan J."/>
            <person name="Riley R."/>
            <person name="LaButti K."/>
            <person name="Andreopoulos B."/>
            <person name="Lipzen A."/>
            <person name="Chen C."/>
            <person name="Yan M."/>
            <person name="Daum C."/>
            <person name="Ng V."/>
            <person name="Clum A."/>
            <person name="Steindorff A."/>
            <person name="Ohm R.A."/>
            <person name="Martin F."/>
            <person name="Silar P."/>
            <person name="Natvig D.O."/>
            <person name="Lalanne C."/>
            <person name="Gautier V."/>
            <person name="Ament-Velasquez S.L."/>
            <person name="Kruys A."/>
            <person name="Hutchinson M.I."/>
            <person name="Powell A.J."/>
            <person name="Barry K."/>
            <person name="Miller A.N."/>
            <person name="Grigoriev I.V."/>
            <person name="Debuchy R."/>
            <person name="Gladieux P."/>
            <person name="Hiltunen Thoren M."/>
            <person name="Johannesson H."/>
        </authorList>
    </citation>
    <scope>NUCLEOTIDE SEQUENCE</scope>
    <source>
        <strain evidence="9">PSN324</strain>
    </source>
</reference>
<dbReference type="Proteomes" id="UP001321749">
    <property type="component" value="Unassembled WGS sequence"/>
</dbReference>
<name>A0AAV9HY72_9PEZI</name>
<protein>
    <recommendedName>
        <fullName evidence="11">Gamma-butyrobetaine dioxygenase</fullName>
    </recommendedName>
</protein>
<dbReference type="GO" id="GO:0046872">
    <property type="term" value="F:metal ion binding"/>
    <property type="evidence" value="ECO:0007669"/>
    <property type="project" value="UniProtKB-KW"/>
</dbReference>
<dbReference type="GO" id="GO:0016706">
    <property type="term" value="F:2-oxoglutarate-dependent dioxygenase activity"/>
    <property type="evidence" value="ECO:0007669"/>
    <property type="project" value="UniProtKB-ARBA"/>
</dbReference>
<evidence type="ECO:0000256" key="5">
    <source>
        <dbReference type="ARBA" id="ARBA00023002"/>
    </source>
</evidence>
<keyword evidence="5" id="KW-0560">Oxidoreductase</keyword>
<dbReference type="CDD" id="cd00250">
    <property type="entry name" value="CAS_like"/>
    <property type="match status" value="1"/>
</dbReference>
<keyword evidence="10" id="KW-1185">Reference proteome</keyword>
<evidence type="ECO:0000256" key="4">
    <source>
        <dbReference type="ARBA" id="ARBA00022964"/>
    </source>
</evidence>
<evidence type="ECO:0000256" key="1">
    <source>
        <dbReference type="ARBA" id="ARBA00001954"/>
    </source>
</evidence>
<evidence type="ECO:0000256" key="2">
    <source>
        <dbReference type="ARBA" id="ARBA00008654"/>
    </source>
</evidence>
<feature type="non-terminal residue" evidence="9">
    <location>
        <position position="395"/>
    </location>
</feature>
<dbReference type="InterPro" id="IPR010376">
    <property type="entry name" value="GBBH-like_N"/>
</dbReference>
<dbReference type="Gene3D" id="3.60.130.10">
    <property type="entry name" value="Clavaminate synthase-like"/>
    <property type="match status" value="1"/>
</dbReference>
<feature type="domain" description="TauD/TfdA-like" evidence="7">
    <location>
        <begin position="106"/>
        <end position="355"/>
    </location>
</feature>
<organism evidence="9 10">
    <name type="scientific">Cladorrhinum samala</name>
    <dbReference type="NCBI Taxonomy" id="585594"/>
    <lineage>
        <taxon>Eukaryota</taxon>
        <taxon>Fungi</taxon>
        <taxon>Dikarya</taxon>
        <taxon>Ascomycota</taxon>
        <taxon>Pezizomycotina</taxon>
        <taxon>Sordariomycetes</taxon>
        <taxon>Sordariomycetidae</taxon>
        <taxon>Sordariales</taxon>
        <taxon>Podosporaceae</taxon>
        <taxon>Cladorrhinum</taxon>
    </lineage>
</organism>
<accession>A0AAV9HY72</accession>
<dbReference type="EMBL" id="MU864948">
    <property type="protein sequence ID" value="KAK4464452.1"/>
    <property type="molecule type" value="Genomic_DNA"/>
</dbReference>
<keyword evidence="4" id="KW-0223">Dioxygenase</keyword>